<dbReference type="OrthoDB" id="10255963at2759"/>
<evidence type="ECO:0000313" key="2">
    <source>
        <dbReference type="EMBL" id="OPB36054.1"/>
    </source>
</evidence>
<dbReference type="Proteomes" id="UP000191004">
    <property type="component" value="Unassembled WGS sequence"/>
</dbReference>
<proteinExistence type="predicted"/>
<dbReference type="AlphaFoldDB" id="A0A1T3C4P3"/>
<gene>
    <name evidence="2" type="ORF">A0O28_0112200</name>
</gene>
<evidence type="ECO:0000313" key="3">
    <source>
        <dbReference type="Proteomes" id="UP000191004"/>
    </source>
</evidence>
<feature type="chain" id="PRO_5013204912" description="Epl1/Sm1" evidence="1">
    <location>
        <begin position="20"/>
        <end position="263"/>
    </location>
</feature>
<name>A0A1T3C4P3_9HYPO</name>
<dbReference type="EMBL" id="LVVK01000028">
    <property type="protein sequence ID" value="OPB36054.1"/>
    <property type="molecule type" value="Genomic_DNA"/>
</dbReference>
<evidence type="ECO:0000256" key="1">
    <source>
        <dbReference type="SAM" id="SignalP"/>
    </source>
</evidence>
<feature type="signal peptide" evidence="1">
    <location>
        <begin position="1"/>
        <end position="19"/>
    </location>
</feature>
<reference evidence="2 3" key="1">
    <citation type="submission" date="2016-04" db="EMBL/GenBank/DDBJ databases">
        <title>Multiple horizontal gene transfer events from other fungi enriched the ability of the initially mycotrophic fungus Trichoderma (Ascomycota) to feed on dead plant biomass.</title>
        <authorList>
            <person name="Atanasova L."/>
            <person name="Chenthamara K."/>
            <person name="Zhang J."/>
            <person name="Grujic M."/>
            <person name="Henrissat B."/>
            <person name="Kuo A."/>
            <person name="Aertz A."/>
            <person name="Salamov A."/>
            <person name="Lipzen A."/>
            <person name="Labutti K."/>
            <person name="Barry K."/>
            <person name="Miao Y."/>
            <person name="Rahimi M.J."/>
            <person name="Shen Q."/>
            <person name="Grigoriev I.V."/>
            <person name="Kubicek C.P."/>
            <person name="Druzhinina I.S."/>
        </authorList>
    </citation>
    <scope>NUCLEOTIDE SEQUENCE [LARGE SCALE GENOMIC DNA]</scope>
    <source>
        <strain evidence="2 3">NJAU 4742</strain>
    </source>
</reference>
<sequence length="263" mass="29108">MAAKFLSISLLAFAKLGFAAHEYSDNDWAHNHDFVIKDLAPIWFFSDGACYPQAAEINGQQTNGNGASGCGVPAGSHLDSGCQSPGQWRGAGTQGTSFPTYWTTTDCNDGTRRVCYDIYFRHDSGHESDWEYACVVLSRASNGLWFRNGIILEEDPNQAYISWGDLETWDDGQSFTDGGKRNGNHAMIYSAKFHHTMFAHQYTGLGKNNCATTVSEMFRNNDFYWPAANNLQPGTNIPRNWNWGKAASNPQALASSVCGYHPF</sequence>
<accession>A0A1T3C4P3</accession>
<organism evidence="2 3">
    <name type="scientific">Trichoderma guizhouense</name>
    <dbReference type="NCBI Taxonomy" id="1491466"/>
    <lineage>
        <taxon>Eukaryota</taxon>
        <taxon>Fungi</taxon>
        <taxon>Dikarya</taxon>
        <taxon>Ascomycota</taxon>
        <taxon>Pezizomycotina</taxon>
        <taxon>Sordariomycetes</taxon>
        <taxon>Hypocreomycetidae</taxon>
        <taxon>Hypocreales</taxon>
        <taxon>Hypocreaceae</taxon>
        <taxon>Trichoderma</taxon>
    </lineage>
</organism>
<comment type="caution">
    <text evidence="2">The sequence shown here is derived from an EMBL/GenBank/DDBJ whole genome shotgun (WGS) entry which is preliminary data.</text>
</comment>
<protein>
    <recommendedName>
        <fullName evidence="4">Epl1/Sm1</fullName>
    </recommendedName>
</protein>
<keyword evidence="3" id="KW-1185">Reference proteome</keyword>
<keyword evidence="1" id="KW-0732">Signal</keyword>
<evidence type="ECO:0008006" key="4">
    <source>
        <dbReference type="Google" id="ProtNLM"/>
    </source>
</evidence>